<keyword evidence="1" id="KW-0812">Transmembrane</keyword>
<evidence type="ECO:0000313" key="3">
    <source>
        <dbReference type="Proteomes" id="UP000092461"/>
    </source>
</evidence>
<keyword evidence="1" id="KW-1133">Transmembrane helix</keyword>
<dbReference type="Proteomes" id="UP000092461">
    <property type="component" value="Unassembled WGS sequence"/>
</dbReference>
<dbReference type="VEuPathDB" id="VectorBase:LLOJ004640"/>
<evidence type="ECO:0000313" key="2">
    <source>
        <dbReference type="EnsemblMetazoa" id="LLOJ004640-PA"/>
    </source>
</evidence>
<reference evidence="2" key="1">
    <citation type="submission" date="2020-05" db="UniProtKB">
        <authorList>
            <consortium name="EnsemblMetazoa"/>
        </authorList>
    </citation>
    <scope>IDENTIFICATION</scope>
    <source>
        <strain evidence="2">Jacobina</strain>
    </source>
</reference>
<organism evidence="2 3">
    <name type="scientific">Lutzomyia longipalpis</name>
    <name type="common">Sand fly</name>
    <dbReference type="NCBI Taxonomy" id="7200"/>
    <lineage>
        <taxon>Eukaryota</taxon>
        <taxon>Metazoa</taxon>
        <taxon>Ecdysozoa</taxon>
        <taxon>Arthropoda</taxon>
        <taxon>Hexapoda</taxon>
        <taxon>Insecta</taxon>
        <taxon>Pterygota</taxon>
        <taxon>Neoptera</taxon>
        <taxon>Endopterygota</taxon>
        <taxon>Diptera</taxon>
        <taxon>Nematocera</taxon>
        <taxon>Psychodoidea</taxon>
        <taxon>Psychodidae</taxon>
        <taxon>Lutzomyia</taxon>
        <taxon>Lutzomyia</taxon>
    </lineage>
</organism>
<dbReference type="EMBL" id="AJWK01014502">
    <property type="status" value="NOT_ANNOTATED_CDS"/>
    <property type="molecule type" value="Genomic_DNA"/>
</dbReference>
<keyword evidence="1" id="KW-0472">Membrane</keyword>
<name>A0A1B0CJD8_LUTLO</name>
<proteinExistence type="predicted"/>
<evidence type="ECO:0000256" key="1">
    <source>
        <dbReference type="SAM" id="Phobius"/>
    </source>
</evidence>
<accession>A0A1B0CJD8</accession>
<sequence length="110" mass="12274">NKWLKIVLISIGIFLIGLVIVVSVLSFIKTKISETTENMVENEYGVKFDKAGNIQKLNMAEISAKFMSKANNFMSVCNVKSPTYNATECDKILDEEIANVLGMPKLKLEL</sequence>
<feature type="transmembrane region" description="Helical" evidence="1">
    <location>
        <begin position="6"/>
        <end position="28"/>
    </location>
</feature>
<keyword evidence="3" id="KW-1185">Reference proteome</keyword>
<dbReference type="AlphaFoldDB" id="A0A1B0CJD8"/>
<protein>
    <submittedName>
        <fullName evidence="2">Uncharacterized protein</fullName>
    </submittedName>
</protein>
<dbReference type="EnsemblMetazoa" id="LLOJ004640-RA">
    <property type="protein sequence ID" value="LLOJ004640-PA"/>
    <property type="gene ID" value="LLOJ004640"/>
</dbReference>